<feature type="transmembrane region" description="Helical" evidence="8">
    <location>
        <begin position="12"/>
        <end position="32"/>
    </location>
</feature>
<reference evidence="10 11" key="1">
    <citation type="journal article" date="2011" name="J. Bacteriol.">
        <title>Genome sequence of the verrucomicrobium Opitutus terrae PB90-1, an abundant inhabitant of rice paddy soil ecosystems.</title>
        <authorList>
            <person name="van Passel M.W."/>
            <person name="Kant R."/>
            <person name="Palva A."/>
            <person name="Copeland A."/>
            <person name="Lucas S."/>
            <person name="Lapidus A."/>
            <person name="Glavina del Rio T."/>
            <person name="Pitluck S."/>
            <person name="Goltsman E."/>
            <person name="Clum A."/>
            <person name="Sun H."/>
            <person name="Schmutz J."/>
            <person name="Larimer F.W."/>
            <person name="Land M.L."/>
            <person name="Hauser L."/>
            <person name="Kyrpides N."/>
            <person name="Mikhailova N."/>
            <person name="Richardson P.P."/>
            <person name="Janssen P.H."/>
            <person name="de Vos W.M."/>
            <person name="Smidt H."/>
        </authorList>
    </citation>
    <scope>NUCLEOTIDE SEQUENCE [LARGE SCALE GENOMIC DNA]</scope>
    <source>
        <strain evidence="11">DSM 11246 / JCM 15787 / PB90-1</strain>
    </source>
</reference>
<dbReference type="OrthoDB" id="183505at2"/>
<evidence type="ECO:0000256" key="7">
    <source>
        <dbReference type="ARBA" id="ARBA00038408"/>
    </source>
</evidence>
<proteinExistence type="inferred from homology"/>
<dbReference type="Gene3D" id="6.10.140.970">
    <property type="match status" value="1"/>
</dbReference>
<evidence type="ECO:0000256" key="8">
    <source>
        <dbReference type="SAM" id="Phobius"/>
    </source>
</evidence>
<dbReference type="GO" id="GO:0003755">
    <property type="term" value="F:peptidyl-prolyl cis-trans isomerase activity"/>
    <property type="evidence" value="ECO:0007669"/>
    <property type="project" value="InterPro"/>
</dbReference>
<feature type="domain" description="PpiC" evidence="9">
    <location>
        <begin position="249"/>
        <end position="403"/>
    </location>
</feature>
<keyword evidence="4 8" id="KW-1133">Transmembrane helix</keyword>
<gene>
    <name evidence="10" type="ordered locus">Oter_2563</name>
</gene>
<accession>B1ZTW3</accession>
<evidence type="ECO:0000256" key="1">
    <source>
        <dbReference type="ARBA" id="ARBA00004401"/>
    </source>
</evidence>
<dbReference type="STRING" id="452637.Oter_2563"/>
<evidence type="ECO:0000313" key="10">
    <source>
        <dbReference type="EMBL" id="ACB75845.1"/>
    </source>
</evidence>
<dbReference type="InterPro" id="IPR052029">
    <property type="entry name" value="PpiD_chaperone"/>
</dbReference>
<dbReference type="AlphaFoldDB" id="B1ZTW3"/>
<dbReference type="KEGG" id="ote:Oter_2563"/>
<evidence type="ECO:0000256" key="6">
    <source>
        <dbReference type="ARBA" id="ARBA00023186"/>
    </source>
</evidence>
<dbReference type="GO" id="GO:0005886">
    <property type="term" value="C:plasma membrane"/>
    <property type="evidence" value="ECO:0007669"/>
    <property type="project" value="UniProtKB-SubCell"/>
</dbReference>
<keyword evidence="5 8" id="KW-0472">Membrane</keyword>
<comment type="similarity">
    <text evidence="7">Belongs to the PpiD chaperone family.</text>
</comment>
<dbReference type="HOGENOM" id="CLU_035601_0_0_0"/>
<dbReference type="Pfam" id="PF13145">
    <property type="entry name" value="Rotamase_2"/>
    <property type="match status" value="1"/>
</dbReference>
<dbReference type="PANTHER" id="PTHR47529">
    <property type="entry name" value="PEPTIDYL-PROLYL CIS-TRANS ISOMERASE D"/>
    <property type="match status" value="1"/>
</dbReference>
<dbReference type="RefSeq" id="WP_012375380.1">
    <property type="nucleotide sequence ID" value="NC_010571.1"/>
</dbReference>
<name>B1ZTW3_OPITP</name>
<dbReference type="PANTHER" id="PTHR47529:SF1">
    <property type="entry name" value="PERIPLASMIC CHAPERONE PPID"/>
    <property type="match status" value="1"/>
</dbReference>
<evidence type="ECO:0000313" key="11">
    <source>
        <dbReference type="Proteomes" id="UP000007013"/>
    </source>
</evidence>
<evidence type="ECO:0000256" key="3">
    <source>
        <dbReference type="ARBA" id="ARBA00022692"/>
    </source>
</evidence>
<keyword evidence="2" id="KW-1003">Cell membrane</keyword>
<keyword evidence="11" id="KW-1185">Reference proteome</keyword>
<keyword evidence="3 8" id="KW-0812">Transmembrane</keyword>
<dbReference type="InterPro" id="IPR027304">
    <property type="entry name" value="Trigger_fact/SurA_dom_sf"/>
</dbReference>
<dbReference type="SUPFAM" id="SSF109998">
    <property type="entry name" value="Triger factor/SurA peptide-binding domain-like"/>
    <property type="match status" value="1"/>
</dbReference>
<dbReference type="EMBL" id="CP001032">
    <property type="protein sequence ID" value="ACB75845.1"/>
    <property type="molecule type" value="Genomic_DNA"/>
</dbReference>
<sequence length="553" mass="60970">MISWIQKYFHRHFKVIFLLVLGAMAIPLVWVFNPSSGTHAERQVLERRVFGYNLGSAEDQARLFGDAGLSAQLQMGYPVDGAELQDYAFQRAASLQLAEQLHLPPATQQEITDAIKSLRIFAGADGQFDAQRYATFRDSLKSNRAGFNEASVTRVLSDDVRINKVQRLIAGPGYVLPAEVRMQLEQADASWTLGVATIDYAGFNPTIPATDELLTKFYEENAFRYEIPPRVVVDYAEFSLQAILPTIQVTEAEVRAFYDANPARFPKPAADAKAPAKTDPAVDYAAVRPQVEAALKQERARRIAAKNASDFAYSLFEKKLKPGIPEFTSYLAAQGITLKSLAPFTREAGPAEFGGSQEIAGEAFKLGPNHRISDALTAPTGSVVLFWQDLQPSRKPAFVEVREQVLADYRESEKRKRFVELGRTIRSAIESRVKAGANFTDAVAAAASANTVKIEAKMLAPFTRRQPPQDLDYTVYGALERLDKGQVLDMMIAREHGLIVYAADKKVPEASEANPQFAAARTQLAMATGRVGASAYLNEVVTEELKKSEPTPQ</sequence>
<organism evidence="10 11">
    <name type="scientific">Opitutus terrae (strain DSM 11246 / JCM 15787 / PB90-1)</name>
    <dbReference type="NCBI Taxonomy" id="452637"/>
    <lineage>
        <taxon>Bacteria</taxon>
        <taxon>Pseudomonadati</taxon>
        <taxon>Verrucomicrobiota</taxon>
        <taxon>Opitutia</taxon>
        <taxon>Opitutales</taxon>
        <taxon>Opitutaceae</taxon>
        <taxon>Opitutus</taxon>
    </lineage>
</organism>
<dbReference type="InterPro" id="IPR000297">
    <property type="entry name" value="PPIase_PpiC"/>
</dbReference>
<dbReference type="Proteomes" id="UP000007013">
    <property type="component" value="Chromosome"/>
</dbReference>
<dbReference type="eggNOG" id="COG0760">
    <property type="taxonomic scope" value="Bacteria"/>
</dbReference>
<evidence type="ECO:0000256" key="2">
    <source>
        <dbReference type="ARBA" id="ARBA00022475"/>
    </source>
</evidence>
<evidence type="ECO:0000256" key="5">
    <source>
        <dbReference type="ARBA" id="ARBA00023136"/>
    </source>
</evidence>
<protein>
    <recommendedName>
        <fullName evidence="9">PpiC domain-containing protein</fullName>
    </recommendedName>
</protein>
<comment type="subcellular location">
    <subcellularLocation>
        <location evidence="1">Cell membrane</location>
        <topology evidence="1">Single-pass type II membrane protein</topology>
    </subcellularLocation>
</comment>
<keyword evidence="6" id="KW-0143">Chaperone</keyword>
<evidence type="ECO:0000256" key="4">
    <source>
        <dbReference type="ARBA" id="ARBA00022989"/>
    </source>
</evidence>
<evidence type="ECO:0000259" key="9">
    <source>
        <dbReference type="Pfam" id="PF13145"/>
    </source>
</evidence>